<dbReference type="EMBL" id="KZ613536">
    <property type="protein sequence ID" value="PMD13104.1"/>
    <property type="molecule type" value="Genomic_DNA"/>
</dbReference>
<gene>
    <name evidence="1" type="ORF">NA56DRAFT_712422</name>
</gene>
<sequence>MCPSFKFFRKSNSPDINLFASSPSCFRGLESINQMGLEGFRHSGQFKAVSPHSMTFQLLARSIRPEYELLEESEPRFEKLLEFSTCSNKRRRAYSIILSSGPGHYRHLAMPTTFLGDYWDLQATILDGTLPHWCAILGTQPEIGRFLIDRDIQVKKNFPLKESIHTAIFTGLSYTKQSTRLIIFIVRKTKAREISGLSLLITPRDKLEVSIVHALKEEEFKNPSFFYQRTIEI</sequence>
<dbReference type="Proteomes" id="UP000235672">
    <property type="component" value="Unassembled WGS sequence"/>
</dbReference>
<dbReference type="AlphaFoldDB" id="A0A2J6PGF1"/>
<keyword evidence="2" id="KW-1185">Reference proteome</keyword>
<evidence type="ECO:0000313" key="2">
    <source>
        <dbReference type="Proteomes" id="UP000235672"/>
    </source>
</evidence>
<protein>
    <submittedName>
        <fullName evidence="1">Uncharacterized protein</fullName>
    </submittedName>
</protein>
<proteinExistence type="predicted"/>
<accession>A0A2J6PGF1</accession>
<evidence type="ECO:0000313" key="1">
    <source>
        <dbReference type="EMBL" id="PMD13104.1"/>
    </source>
</evidence>
<name>A0A2J6PGF1_9HELO</name>
<organism evidence="1 2">
    <name type="scientific">Hyaloscypha hepaticicola</name>
    <dbReference type="NCBI Taxonomy" id="2082293"/>
    <lineage>
        <taxon>Eukaryota</taxon>
        <taxon>Fungi</taxon>
        <taxon>Dikarya</taxon>
        <taxon>Ascomycota</taxon>
        <taxon>Pezizomycotina</taxon>
        <taxon>Leotiomycetes</taxon>
        <taxon>Helotiales</taxon>
        <taxon>Hyaloscyphaceae</taxon>
        <taxon>Hyaloscypha</taxon>
    </lineage>
</organism>
<reference evidence="1 2" key="1">
    <citation type="submission" date="2016-05" db="EMBL/GenBank/DDBJ databases">
        <title>A degradative enzymes factory behind the ericoid mycorrhizal symbiosis.</title>
        <authorList>
            <consortium name="DOE Joint Genome Institute"/>
            <person name="Martino E."/>
            <person name="Morin E."/>
            <person name="Grelet G."/>
            <person name="Kuo A."/>
            <person name="Kohler A."/>
            <person name="Daghino S."/>
            <person name="Barry K."/>
            <person name="Choi C."/>
            <person name="Cichocki N."/>
            <person name="Clum A."/>
            <person name="Copeland A."/>
            <person name="Hainaut M."/>
            <person name="Haridas S."/>
            <person name="Labutti K."/>
            <person name="Lindquist E."/>
            <person name="Lipzen A."/>
            <person name="Khouja H.-R."/>
            <person name="Murat C."/>
            <person name="Ohm R."/>
            <person name="Olson A."/>
            <person name="Spatafora J."/>
            <person name="Veneault-Fourrey C."/>
            <person name="Henrissat B."/>
            <person name="Grigoriev I."/>
            <person name="Martin F."/>
            <person name="Perotto S."/>
        </authorList>
    </citation>
    <scope>NUCLEOTIDE SEQUENCE [LARGE SCALE GENOMIC DNA]</scope>
    <source>
        <strain evidence="1 2">UAMH 7357</strain>
    </source>
</reference>